<keyword evidence="7 9" id="KW-0472">Membrane</keyword>
<feature type="transmembrane region" description="Helical" evidence="9">
    <location>
        <begin position="498"/>
        <end position="519"/>
    </location>
</feature>
<organism evidence="10 11">
    <name type="scientific">Dietzia cinnamea</name>
    <dbReference type="NCBI Taxonomy" id="321318"/>
    <lineage>
        <taxon>Bacteria</taxon>
        <taxon>Bacillati</taxon>
        <taxon>Actinomycetota</taxon>
        <taxon>Actinomycetes</taxon>
        <taxon>Mycobacteriales</taxon>
        <taxon>Dietziaceae</taxon>
        <taxon>Dietzia</taxon>
    </lineage>
</organism>
<gene>
    <name evidence="10" type="ORF">EDD19_13322</name>
</gene>
<keyword evidence="5 9" id="KW-0812">Transmembrane</keyword>
<feature type="transmembrane region" description="Helical" evidence="9">
    <location>
        <begin position="30"/>
        <end position="51"/>
    </location>
</feature>
<feature type="transmembrane region" description="Helical" evidence="9">
    <location>
        <begin position="460"/>
        <end position="478"/>
    </location>
</feature>
<dbReference type="Proteomes" id="UP000295805">
    <property type="component" value="Unassembled WGS sequence"/>
</dbReference>
<protein>
    <submittedName>
        <fullName evidence="10">Choline/carnitine/betaine transport</fullName>
    </submittedName>
</protein>
<feature type="transmembrane region" description="Helical" evidence="9">
    <location>
        <begin position="338"/>
        <end position="356"/>
    </location>
</feature>
<dbReference type="PANTHER" id="PTHR30047">
    <property type="entry name" value="HIGH-AFFINITY CHOLINE TRANSPORT PROTEIN-RELATED"/>
    <property type="match status" value="1"/>
</dbReference>
<evidence type="ECO:0000256" key="8">
    <source>
        <dbReference type="SAM" id="MobiDB-lite"/>
    </source>
</evidence>
<dbReference type="PROSITE" id="PS01303">
    <property type="entry name" value="BCCT"/>
    <property type="match status" value="1"/>
</dbReference>
<evidence type="ECO:0000256" key="4">
    <source>
        <dbReference type="ARBA" id="ARBA00022475"/>
    </source>
</evidence>
<evidence type="ECO:0000313" key="10">
    <source>
        <dbReference type="EMBL" id="TCW20038.1"/>
    </source>
</evidence>
<feature type="transmembrane region" description="Helical" evidence="9">
    <location>
        <begin position="245"/>
        <end position="267"/>
    </location>
</feature>
<keyword evidence="3" id="KW-0813">Transport</keyword>
<name>A0A4R3ZM94_9ACTN</name>
<sequence>MTTNDEKTPSPPPSDPPVAGDAVFPRGLSLGVFVPALVLVGAVLVWGLGFTDSFQAAATAAFDWTARSVDWLFVGAATIFVAFVLWLALSKYGNVRLGGDAERPQFRTTSWISMMFAAGMGIGLMFYGVSEPLSHYIDTPPGARPGVTTAMATTTFHWTAHAWAVYAVVGLALALTAYRYGGRHLISSAFVPLIGPKRALGWQGKVLDILAIFATVFGTAASLGLGALQIRAGLAETGTVSAESAAVAVGIIIVLGLCFVASAVSGIDRGIQFLSNTNMVLAVALALFVLVASGSAVFMLDLVPTSLGGYIGTFFDMASRTGASVDGTAGEWLSGWTVFYWAWWISWSPFVGMFLARISRGRTIREFVIGVMIVPSVLSILWFSIFGGAALDLELSGRSIYGDGDSTLQLFALFGELPFTTILSFVAIVLISIFFITGADSASIVMAGMSENGAEEPKRWLVVLWGGLTAAVAILMLLPGLREGEPETALNSLQNLTIIAASPFVLVLGALCVAIVKALTSDPFITEKVYLLPRSERRRRDKRLLRADREAAAPTAAPAAAADPGAASAGSGAAPAAGGDLHLR</sequence>
<accession>A0A4R3ZM94</accession>
<feature type="compositionally biased region" description="Low complexity" evidence="8">
    <location>
        <begin position="552"/>
        <end position="584"/>
    </location>
</feature>
<reference evidence="10 11" key="1">
    <citation type="submission" date="2019-03" db="EMBL/GenBank/DDBJ databases">
        <title>Root nodule microbial communities of legume samples collected from USA, Mexico and Botswana.</title>
        <authorList>
            <person name="Hirsch A."/>
        </authorList>
    </citation>
    <scope>NUCLEOTIDE SEQUENCE [LARGE SCALE GENOMIC DNA]</scope>
    <source>
        <strain evidence="10 11">55</strain>
    </source>
</reference>
<evidence type="ECO:0000313" key="11">
    <source>
        <dbReference type="Proteomes" id="UP000295805"/>
    </source>
</evidence>
<evidence type="ECO:0000256" key="1">
    <source>
        <dbReference type="ARBA" id="ARBA00004651"/>
    </source>
</evidence>
<comment type="caution">
    <text evidence="10">The sequence shown here is derived from an EMBL/GenBank/DDBJ whole genome shotgun (WGS) entry which is preliminary data.</text>
</comment>
<dbReference type="InterPro" id="IPR000060">
    <property type="entry name" value="BCCT_transptr"/>
</dbReference>
<feature type="transmembrane region" description="Helical" evidence="9">
    <location>
        <begin position="206"/>
        <end position="225"/>
    </location>
</feature>
<keyword evidence="6 9" id="KW-1133">Transmembrane helix</keyword>
<feature type="transmembrane region" description="Helical" evidence="9">
    <location>
        <begin position="368"/>
        <end position="391"/>
    </location>
</feature>
<dbReference type="EMBL" id="SMCX01000033">
    <property type="protein sequence ID" value="TCW20038.1"/>
    <property type="molecule type" value="Genomic_DNA"/>
</dbReference>
<dbReference type="NCBIfam" id="TIGR00842">
    <property type="entry name" value="bcct"/>
    <property type="match status" value="1"/>
</dbReference>
<dbReference type="GO" id="GO:0005886">
    <property type="term" value="C:plasma membrane"/>
    <property type="evidence" value="ECO:0007669"/>
    <property type="project" value="UniProtKB-SubCell"/>
</dbReference>
<keyword evidence="4" id="KW-1003">Cell membrane</keyword>
<dbReference type="RefSeq" id="WP_243699801.1">
    <property type="nucleotide sequence ID" value="NZ_SMCX01000033.1"/>
</dbReference>
<evidence type="ECO:0000256" key="3">
    <source>
        <dbReference type="ARBA" id="ARBA00022448"/>
    </source>
</evidence>
<dbReference type="PANTHER" id="PTHR30047:SF7">
    <property type="entry name" value="HIGH-AFFINITY CHOLINE TRANSPORT PROTEIN"/>
    <property type="match status" value="1"/>
</dbReference>
<feature type="transmembrane region" description="Helical" evidence="9">
    <location>
        <begin position="71"/>
        <end position="89"/>
    </location>
</feature>
<dbReference type="GO" id="GO:0022857">
    <property type="term" value="F:transmembrane transporter activity"/>
    <property type="evidence" value="ECO:0007669"/>
    <property type="project" value="InterPro"/>
</dbReference>
<comment type="similarity">
    <text evidence="2">Belongs to the BCCT transporter (TC 2.A.15) family.</text>
</comment>
<feature type="transmembrane region" description="Helical" evidence="9">
    <location>
        <begin position="411"/>
        <end position="439"/>
    </location>
</feature>
<evidence type="ECO:0000256" key="9">
    <source>
        <dbReference type="SAM" id="Phobius"/>
    </source>
</evidence>
<feature type="transmembrane region" description="Helical" evidence="9">
    <location>
        <begin position="160"/>
        <end position="178"/>
    </location>
</feature>
<evidence type="ECO:0000256" key="7">
    <source>
        <dbReference type="ARBA" id="ARBA00023136"/>
    </source>
</evidence>
<comment type="subcellular location">
    <subcellularLocation>
        <location evidence="1">Cell membrane</location>
        <topology evidence="1">Multi-pass membrane protein</topology>
    </subcellularLocation>
</comment>
<evidence type="ECO:0000256" key="6">
    <source>
        <dbReference type="ARBA" id="ARBA00022989"/>
    </source>
</evidence>
<feature type="transmembrane region" description="Helical" evidence="9">
    <location>
        <begin position="279"/>
        <end position="300"/>
    </location>
</feature>
<dbReference type="InterPro" id="IPR018093">
    <property type="entry name" value="BCCT_CS"/>
</dbReference>
<dbReference type="AlphaFoldDB" id="A0A4R3ZM94"/>
<evidence type="ECO:0000256" key="2">
    <source>
        <dbReference type="ARBA" id="ARBA00005658"/>
    </source>
</evidence>
<dbReference type="Pfam" id="PF02028">
    <property type="entry name" value="BCCT"/>
    <property type="match status" value="1"/>
</dbReference>
<feature type="region of interest" description="Disordered" evidence="8">
    <location>
        <begin position="547"/>
        <end position="584"/>
    </location>
</feature>
<feature type="transmembrane region" description="Helical" evidence="9">
    <location>
        <begin position="110"/>
        <end position="129"/>
    </location>
</feature>
<proteinExistence type="inferred from homology"/>
<evidence type="ECO:0000256" key="5">
    <source>
        <dbReference type="ARBA" id="ARBA00022692"/>
    </source>
</evidence>